<dbReference type="EMBL" id="QRDZ01000017">
    <property type="protein sequence ID" value="RED75089.1"/>
    <property type="molecule type" value="Genomic_DNA"/>
</dbReference>
<dbReference type="Proteomes" id="UP000256977">
    <property type="component" value="Unassembled WGS sequence"/>
</dbReference>
<feature type="coiled-coil region" evidence="3">
    <location>
        <begin position="151"/>
        <end position="178"/>
    </location>
</feature>
<evidence type="ECO:0000256" key="1">
    <source>
        <dbReference type="ARBA" id="ARBA00004196"/>
    </source>
</evidence>
<evidence type="ECO:0000256" key="3">
    <source>
        <dbReference type="SAM" id="Coils"/>
    </source>
</evidence>
<dbReference type="PANTHER" id="PTHR32347">
    <property type="entry name" value="EFFLUX SYSTEM COMPONENT YKNX-RELATED"/>
    <property type="match status" value="1"/>
</dbReference>
<keyword evidence="6" id="KW-1185">Reference proteome</keyword>
<dbReference type="SUPFAM" id="SSF111369">
    <property type="entry name" value="HlyD-like secretion proteins"/>
    <property type="match status" value="1"/>
</dbReference>
<organism evidence="5 6">
    <name type="scientific">Cohnella phaseoli</name>
    <dbReference type="NCBI Taxonomy" id="456490"/>
    <lineage>
        <taxon>Bacteria</taxon>
        <taxon>Bacillati</taxon>
        <taxon>Bacillota</taxon>
        <taxon>Bacilli</taxon>
        <taxon>Bacillales</taxon>
        <taxon>Paenibacillaceae</taxon>
        <taxon>Cohnella</taxon>
    </lineage>
</organism>
<comment type="caution">
    <text evidence="5">The sequence shown here is derived from an EMBL/GenBank/DDBJ whole genome shotgun (WGS) entry which is preliminary data.</text>
</comment>
<dbReference type="AlphaFoldDB" id="A0A3D9JMT3"/>
<dbReference type="Gene3D" id="2.40.420.20">
    <property type="match status" value="1"/>
</dbReference>
<dbReference type="OrthoDB" id="2547524at2"/>
<evidence type="ECO:0000313" key="5">
    <source>
        <dbReference type="EMBL" id="RED75089.1"/>
    </source>
</evidence>
<feature type="transmembrane region" description="Helical" evidence="4">
    <location>
        <begin position="16"/>
        <end position="34"/>
    </location>
</feature>
<dbReference type="RefSeq" id="WP_116062512.1">
    <property type="nucleotide sequence ID" value="NZ_QRDZ01000017.1"/>
</dbReference>
<keyword evidence="4" id="KW-0812">Transmembrane</keyword>
<protein>
    <submittedName>
        <fullName evidence="5">Multidrug efflux pump subunit AcrA (Membrane-fusion protein)</fullName>
    </submittedName>
</protein>
<proteinExistence type="predicted"/>
<evidence type="ECO:0000313" key="6">
    <source>
        <dbReference type="Proteomes" id="UP000256977"/>
    </source>
</evidence>
<dbReference type="Gene3D" id="2.40.50.100">
    <property type="match status" value="1"/>
</dbReference>
<keyword evidence="4" id="KW-0472">Membrane</keyword>
<keyword evidence="4" id="KW-1133">Transmembrane helix</keyword>
<dbReference type="PANTHER" id="PTHR32347:SF14">
    <property type="entry name" value="EFFLUX SYSTEM COMPONENT YKNX-RELATED"/>
    <property type="match status" value="1"/>
</dbReference>
<gene>
    <name evidence="5" type="ORF">DFP98_11761</name>
</gene>
<dbReference type="InterPro" id="IPR050465">
    <property type="entry name" value="UPF0194_transport"/>
</dbReference>
<comment type="subcellular location">
    <subcellularLocation>
        <location evidence="1">Cell envelope</location>
    </subcellularLocation>
</comment>
<accession>A0A3D9JMT3</accession>
<name>A0A3D9JMT3_9BACL</name>
<reference evidence="5 6" key="1">
    <citation type="submission" date="2018-07" db="EMBL/GenBank/DDBJ databases">
        <title>Genomic Encyclopedia of Type Strains, Phase III (KMG-III): the genomes of soil and plant-associated and newly described type strains.</title>
        <authorList>
            <person name="Whitman W."/>
        </authorList>
    </citation>
    <scope>NUCLEOTIDE SEQUENCE [LARGE SCALE GENOMIC DNA]</scope>
    <source>
        <strain evidence="5 6">CECT 7287</strain>
    </source>
</reference>
<evidence type="ECO:0000256" key="4">
    <source>
        <dbReference type="SAM" id="Phobius"/>
    </source>
</evidence>
<keyword evidence="2 3" id="KW-0175">Coiled coil</keyword>
<evidence type="ECO:0000256" key="2">
    <source>
        <dbReference type="ARBA" id="ARBA00023054"/>
    </source>
</evidence>
<dbReference type="GO" id="GO:0030313">
    <property type="term" value="C:cell envelope"/>
    <property type="evidence" value="ECO:0007669"/>
    <property type="project" value="UniProtKB-SubCell"/>
</dbReference>
<sequence length="390" mass="42928">MESFINLKTDRRRKKTIAIIFGVFLGTLLLLTFFSNTIMSLTLPKVITEKPRKGKLETSLSGNGLLAPQQEMELANDFGLKVRKLLVKEGDSVRKGQALAQYDNKDAERQLLDERARLQQLRMAMEKGKEDFIAAQRNGDDSGVREAKRSLEGQKLDIGIQERKIQGLEEKLSQQRELRAPFDGIVAEVLISEDQPPSLGQPMFRIVNAGKGYKLEIPLTNRLVTLFKAGDTVPLVIETEENKKLNVKGRVMKVESRESYGKGNNAISAGGQGDAGADAEAAKSILVLAVQGEGIQGGQTASLSYTKSSAKEMLLLPNKAIKEDADGKYVLTVEENKGALGNTFTVRKSYFHAADANELETAVERGLAPDVRIVTESSEPLQENNRVRLE</sequence>